<sequence>MSTRIFSSFALVLLVTACGKPDNDILAEAEDSAAAQAADDGRIECALDGKDVFSRGCQTEVLSAENGATLIVRHPDGGFRRFNVLTDGRGLEAADGSEKARIEIVNDEQILVSVGPDKYLMSARMKTSDTADTANQADEPAPQAGS</sequence>
<feature type="region of interest" description="Disordered" evidence="1">
    <location>
        <begin position="125"/>
        <end position="146"/>
    </location>
</feature>
<dbReference type="EMBL" id="CP071794">
    <property type="protein sequence ID" value="QTD56306.1"/>
    <property type="molecule type" value="Genomic_DNA"/>
</dbReference>
<evidence type="ECO:0000313" key="3">
    <source>
        <dbReference type="Proteomes" id="UP000663923"/>
    </source>
</evidence>
<evidence type="ECO:0008006" key="4">
    <source>
        <dbReference type="Google" id="ProtNLM"/>
    </source>
</evidence>
<protein>
    <recommendedName>
        <fullName evidence="4">Lipoprotein</fullName>
    </recommendedName>
</protein>
<reference evidence="2 3" key="1">
    <citation type="submission" date="2021-03" db="EMBL/GenBank/DDBJ databases">
        <title>Complete genome of Parasphingorhabdus_sp.JHSY0214.</title>
        <authorList>
            <person name="Yoo J.H."/>
            <person name="Bae J.W."/>
        </authorList>
    </citation>
    <scope>NUCLEOTIDE SEQUENCE [LARGE SCALE GENOMIC DNA]</scope>
    <source>
        <strain evidence="2 3">JHSY0214</strain>
    </source>
</reference>
<evidence type="ECO:0000256" key="1">
    <source>
        <dbReference type="SAM" id="MobiDB-lite"/>
    </source>
</evidence>
<dbReference type="RefSeq" id="WP_207988128.1">
    <property type="nucleotide sequence ID" value="NZ_CP071794.1"/>
</dbReference>
<proteinExistence type="predicted"/>
<evidence type="ECO:0000313" key="2">
    <source>
        <dbReference type="EMBL" id="QTD56306.1"/>
    </source>
</evidence>
<accession>A0ABX7T5A3</accession>
<keyword evidence="3" id="KW-1185">Reference proteome</keyword>
<dbReference type="PROSITE" id="PS51257">
    <property type="entry name" value="PROKAR_LIPOPROTEIN"/>
    <property type="match status" value="1"/>
</dbReference>
<organism evidence="2 3">
    <name type="scientific">Parasphingorhabdus cellanae</name>
    <dbReference type="NCBI Taxonomy" id="2806553"/>
    <lineage>
        <taxon>Bacteria</taxon>
        <taxon>Pseudomonadati</taxon>
        <taxon>Pseudomonadota</taxon>
        <taxon>Alphaproteobacteria</taxon>
        <taxon>Sphingomonadales</taxon>
        <taxon>Sphingomonadaceae</taxon>
        <taxon>Parasphingorhabdus</taxon>
    </lineage>
</organism>
<name>A0ABX7T5A3_9SPHN</name>
<gene>
    <name evidence="2" type="ORF">J4G78_01485</name>
</gene>
<dbReference type="Proteomes" id="UP000663923">
    <property type="component" value="Chromosome"/>
</dbReference>